<dbReference type="EMBL" id="JACSDY010000004">
    <property type="protein sequence ID" value="KAF7429075.1"/>
    <property type="molecule type" value="Genomic_DNA"/>
</dbReference>
<keyword evidence="3" id="KW-1185">Reference proteome</keyword>
<name>A0A834UBI5_VESPE</name>
<evidence type="ECO:0000256" key="1">
    <source>
        <dbReference type="SAM" id="MobiDB-lite"/>
    </source>
</evidence>
<dbReference type="AlphaFoldDB" id="A0A834UBI5"/>
<feature type="region of interest" description="Disordered" evidence="1">
    <location>
        <begin position="1"/>
        <end position="38"/>
    </location>
</feature>
<feature type="compositionally biased region" description="Low complexity" evidence="1">
    <location>
        <begin position="11"/>
        <end position="33"/>
    </location>
</feature>
<proteinExistence type="predicted"/>
<evidence type="ECO:0000313" key="3">
    <source>
        <dbReference type="Proteomes" id="UP000600918"/>
    </source>
</evidence>
<comment type="caution">
    <text evidence="2">The sequence shown here is derived from an EMBL/GenBank/DDBJ whole genome shotgun (WGS) entry which is preliminary data.</text>
</comment>
<gene>
    <name evidence="2" type="ORF">H0235_005473</name>
</gene>
<reference evidence="2" key="1">
    <citation type="journal article" date="2020" name="G3 (Bethesda)">
        <title>High-Quality Assemblies for Three Invasive Social Wasps from the &lt;i&gt;Vespula&lt;/i&gt; Genus.</title>
        <authorList>
            <person name="Harrop T.W.R."/>
            <person name="Guhlin J."/>
            <person name="McLaughlin G.M."/>
            <person name="Permina E."/>
            <person name="Stockwell P."/>
            <person name="Gilligan J."/>
            <person name="Le Lec M.F."/>
            <person name="Gruber M.A.M."/>
            <person name="Quinn O."/>
            <person name="Lovegrove M."/>
            <person name="Duncan E.J."/>
            <person name="Remnant E.J."/>
            <person name="Van Eeckhoven J."/>
            <person name="Graham B."/>
            <person name="Knapp R.A."/>
            <person name="Langford K.W."/>
            <person name="Kronenberg Z."/>
            <person name="Press M.O."/>
            <person name="Eacker S.M."/>
            <person name="Wilson-Rankin E.E."/>
            <person name="Purcell J."/>
            <person name="Lester P.J."/>
            <person name="Dearden P.K."/>
        </authorList>
    </citation>
    <scope>NUCLEOTIDE SEQUENCE</scope>
    <source>
        <strain evidence="2">Volc-1</strain>
    </source>
</reference>
<dbReference type="Proteomes" id="UP000600918">
    <property type="component" value="Unassembled WGS sequence"/>
</dbReference>
<accession>A0A834UBI5</accession>
<evidence type="ECO:0000313" key="2">
    <source>
        <dbReference type="EMBL" id="KAF7429075.1"/>
    </source>
</evidence>
<protein>
    <submittedName>
        <fullName evidence="2">Uncharacterized protein</fullName>
    </submittedName>
</protein>
<sequence length="158" mass="16636">MLKRQEASLESSSNSSSRSSSSSSNSSSSNSNNTASRMSYLTRGKEDRFFLHSSNTECNKDISSAAKFQSGPSTSSWVRDVGSIAGTDAKGGAGLETEERNGTINFVFSSLSNGGVSPHSSLPLLVMSKEGSCFLRKDITVSVGVGFVLGSYDRLQGP</sequence>
<organism evidence="2 3">
    <name type="scientific">Vespula pensylvanica</name>
    <name type="common">Western yellow jacket</name>
    <name type="synonym">Wasp</name>
    <dbReference type="NCBI Taxonomy" id="30213"/>
    <lineage>
        <taxon>Eukaryota</taxon>
        <taxon>Metazoa</taxon>
        <taxon>Ecdysozoa</taxon>
        <taxon>Arthropoda</taxon>
        <taxon>Hexapoda</taxon>
        <taxon>Insecta</taxon>
        <taxon>Pterygota</taxon>
        <taxon>Neoptera</taxon>
        <taxon>Endopterygota</taxon>
        <taxon>Hymenoptera</taxon>
        <taxon>Apocrita</taxon>
        <taxon>Aculeata</taxon>
        <taxon>Vespoidea</taxon>
        <taxon>Vespidae</taxon>
        <taxon>Vespinae</taxon>
        <taxon>Vespula</taxon>
    </lineage>
</organism>